<dbReference type="SMART" id="SM00185">
    <property type="entry name" value="ARM"/>
    <property type="match status" value="4"/>
</dbReference>
<dbReference type="PANTHER" id="PTHR45670:SF10">
    <property type="entry name" value="E3 UBIQUITIN-PROTEIN LIGASE UPL4"/>
    <property type="match status" value="1"/>
</dbReference>
<proteinExistence type="inferred from homology"/>
<dbReference type="FunFam" id="3.30.2410.10:FF:000007">
    <property type="entry name" value="Putative E3 ubiquitin-protein ligase HECTD1"/>
    <property type="match status" value="1"/>
</dbReference>
<keyword evidence="5 6" id="KW-0833">Ubl conjugation pathway</keyword>
<dbReference type="PANTHER" id="PTHR45670">
    <property type="entry name" value="E3 UBIQUITIN-PROTEIN LIGASE TRIP12"/>
    <property type="match status" value="1"/>
</dbReference>
<comment type="similarity">
    <text evidence="2">Belongs to the UPL family. K-HECT subfamily.</text>
</comment>
<feature type="compositionally biased region" description="Low complexity" evidence="7">
    <location>
        <begin position="12"/>
        <end position="21"/>
    </location>
</feature>
<evidence type="ECO:0000256" key="2">
    <source>
        <dbReference type="ARBA" id="ARBA00006331"/>
    </source>
</evidence>
<comment type="caution">
    <text evidence="9">The sequence shown here is derived from an EMBL/GenBank/DDBJ whole genome shotgun (WGS) entry which is preliminary data.</text>
</comment>
<dbReference type="Pfam" id="PF25579">
    <property type="entry name" value="TPR_TRIP12_N"/>
    <property type="match status" value="1"/>
</dbReference>
<dbReference type="Gene3D" id="3.30.2410.10">
    <property type="entry name" value="Hect, E3 ligase catalytic domain"/>
    <property type="match status" value="1"/>
</dbReference>
<dbReference type="InterPro" id="IPR035983">
    <property type="entry name" value="Hect_E3_ubiquitin_ligase"/>
</dbReference>
<dbReference type="InterPro" id="IPR011989">
    <property type="entry name" value="ARM-like"/>
</dbReference>
<dbReference type="InterPro" id="IPR016024">
    <property type="entry name" value="ARM-type_fold"/>
</dbReference>
<dbReference type="Gene3D" id="3.90.1750.10">
    <property type="entry name" value="Hect, E3 ligase catalytic domains"/>
    <property type="match status" value="1"/>
</dbReference>
<dbReference type="InterPro" id="IPR045322">
    <property type="entry name" value="HECTD1/TRIP12-like"/>
</dbReference>
<protein>
    <recommendedName>
        <fullName evidence="3">HECT-type E3 ubiquitin transferase</fullName>
        <ecNumber evidence="3">2.3.2.26</ecNumber>
    </recommendedName>
</protein>
<evidence type="ECO:0000256" key="7">
    <source>
        <dbReference type="SAM" id="MobiDB-lite"/>
    </source>
</evidence>
<evidence type="ECO:0000313" key="10">
    <source>
        <dbReference type="Proteomes" id="UP000655225"/>
    </source>
</evidence>
<feature type="active site" description="Glycyl thioester intermediate" evidence="6">
    <location>
        <position position="1523"/>
    </location>
</feature>
<dbReference type="Proteomes" id="UP000655225">
    <property type="component" value="Unassembled WGS sequence"/>
</dbReference>
<name>A0A834Z5H2_TETSI</name>
<feature type="region of interest" description="Disordered" evidence="7">
    <location>
        <begin position="1"/>
        <end position="51"/>
    </location>
</feature>
<feature type="domain" description="HECT" evidence="8">
    <location>
        <begin position="1160"/>
        <end position="1556"/>
    </location>
</feature>
<evidence type="ECO:0000256" key="3">
    <source>
        <dbReference type="ARBA" id="ARBA00012485"/>
    </source>
</evidence>
<keyword evidence="4" id="KW-0808">Transferase</keyword>
<dbReference type="GO" id="GO:0043161">
    <property type="term" value="P:proteasome-mediated ubiquitin-dependent protein catabolic process"/>
    <property type="evidence" value="ECO:0007669"/>
    <property type="project" value="TreeGrafter"/>
</dbReference>
<evidence type="ECO:0000259" key="8">
    <source>
        <dbReference type="PROSITE" id="PS50237"/>
    </source>
</evidence>
<evidence type="ECO:0000256" key="1">
    <source>
        <dbReference type="ARBA" id="ARBA00000885"/>
    </source>
</evidence>
<evidence type="ECO:0000256" key="5">
    <source>
        <dbReference type="ARBA" id="ARBA00022786"/>
    </source>
</evidence>
<sequence length="1556" mass="174043">MDSTDSEVEINSSASEGYGSESEAENDSGYGSCDSDGPDGAEQRHLRSSSGNQDNFQMILSELADEAGPSSHLAALTELCDVLSFTEHSLSSFTLSSLAPVLVKLAQDACNPDVILMAVRAITYLSDMSRRSSRFLVQHDAVPALCSRLMVIEYLDVAEQCLQALEKLSRDHPLACLRAGAIMAVLNYIDFFSTSVQRVALSTVSNICEELPSDCSSPFMEAVPILCNLLRYEDRKLVENVAMCLIRIVKRVSHSSEMLGELCKHGVIHQATHLIALNSKSTLSEPIYNGLIGLLARLASVSVVSVRTLIELNISNTLKHILSNYDRSHGVPCPLTTDENSNQIHEVLKLLYELLPPLARNDQNNQLVSDKEKILVDQPELLRQIGMDILPVLIQVSNSDANLSVCYGCLSVINKVVYFGRSDLLLDLLKNTNISSFLAGVFTRKDHHVLNLALKIAETVLRKLPDSFLNSFVKEGVVYAIDALLMPEKCSQFMFPVSGNTDLSFPSSQKPDAINVLRCLCYAFDTDQNLPSSETVICKLEKDSVHTLAKHIKDTYFATELLNSEIGLTDIIQKLRTLSVVLTDKVNMSFNNDICAQHEENLYCLLNQINRELNGGEPISTFEFIESRIVKSLANYLSNGQYLKEVDHHGIHSHLHVVAKRFEMFAKIFLSSTGQPWENIPLAVLIRKLQSALSSLENFPVILSYVSKTRKTYATIPTGRYTTHPCLKVHFVREEGETDLCDYSVDVITVEPFSSWEAIERFLLPKVSTKRAEHQAGSADQSMGQSEHLHLPLPSDSLSPHGKCPNFIKTDSMSSGLPEMQEDKVNLSHSAPEGAVDSRQAIPAETSTSLGQTLPGSTKKDLQFFPEMDTSLRTRDSANATTPICPSSSEEYMEGRQCLASYGNRDPSPRLVFYLEGRQMDQALTLYQEILQQVKAEQEINVGANFWNEVYKVTYRKGAEPKQSNPQECLHGSQFSPVANKPVRFWQNVPFLSSMLVSELACGLEKSNPTYDILFLLKSLEGLNRFSFHLMSHERRYAYAEGRNDNWDYIKEALPAVPHTEFVNSKLTEKLEQQMRDPLAVSIGGMPSWCSQLMASCPFLFGFEARCKYFRLASQVQPSQWLHLANNSSSSPNDRRPNTAGLPRKKFQVCRSHILDSAAQMMDLYACNNYSLEVEYNEEVGTGLGPTMEFYTLVSHEFQKVGLGMWRADHSSSNSRKSLHAEDSGFVVAPLGLFPRPWSAALSTSNGIQFSSVIKKFVLLGQVVAKSLQDGRVMDLPFSKAFYKLILEQVYSQSSAGTLLDFHELDINDIQSFDPELGRVFLEFQALVDGKHFLESGHGKSTTFKFDSCFRNTRIEDLCLDFTLPGYPDYMLTSGPDKMVNMINLEEYVSLTVDATVNSGIFRQVEAFKSGFNQVFPIKSLQIFTEEELERLLCGEQESWASNELLDHIKFDHGYTVSSPPIINFMEIIQEFERDQRRAFLQFVTGAPRLPQGGLSALNPKLTIVRKHCDECADDDLPSVMTCANYLKLPPYSSKERMRERLLYAIKEGQGSFHLS</sequence>
<dbReference type="GO" id="GO:0000209">
    <property type="term" value="P:protein polyubiquitination"/>
    <property type="evidence" value="ECO:0007669"/>
    <property type="project" value="TreeGrafter"/>
</dbReference>
<evidence type="ECO:0000313" key="9">
    <source>
        <dbReference type="EMBL" id="KAF8397626.1"/>
    </source>
</evidence>
<dbReference type="OrthoDB" id="423283at2759"/>
<dbReference type="PROSITE" id="PS50237">
    <property type="entry name" value="HECT"/>
    <property type="match status" value="1"/>
</dbReference>
<dbReference type="InterPro" id="IPR000569">
    <property type="entry name" value="HECT_dom"/>
</dbReference>
<dbReference type="InterPro" id="IPR000225">
    <property type="entry name" value="Armadillo"/>
</dbReference>
<dbReference type="SUPFAM" id="SSF56204">
    <property type="entry name" value="Hect, E3 ligase catalytic domain"/>
    <property type="match status" value="1"/>
</dbReference>
<evidence type="ECO:0000256" key="6">
    <source>
        <dbReference type="PROSITE-ProRule" id="PRU00104"/>
    </source>
</evidence>
<accession>A0A834Z5H2</accession>
<dbReference type="EMBL" id="JABCRI010000011">
    <property type="protein sequence ID" value="KAF8397626.1"/>
    <property type="molecule type" value="Genomic_DNA"/>
</dbReference>
<dbReference type="GO" id="GO:0061630">
    <property type="term" value="F:ubiquitin protein ligase activity"/>
    <property type="evidence" value="ECO:0007669"/>
    <property type="project" value="UniProtKB-EC"/>
</dbReference>
<dbReference type="SMART" id="SM00119">
    <property type="entry name" value="HECTc"/>
    <property type="match status" value="1"/>
</dbReference>
<dbReference type="SUPFAM" id="SSF48371">
    <property type="entry name" value="ARM repeat"/>
    <property type="match status" value="1"/>
</dbReference>
<dbReference type="OMA" id="FFTIHAQ"/>
<organism evidence="9 10">
    <name type="scientific">Tetracentron sinense</name>
    <name type="common">Spur-leaf</name>
    <dbReference type="NCBI Taxonomy" id="13715"/>
    <lineage>
        <taxon>Eukaryota</taxon>
        <taxon>Viridiplantae</taxon>
        <taxon>Streptophyta</taxon>
        <taxon>Embryophyta</taxon>
        <taxon>Tracheophyta</taxon>
        <taxon>Spermatophyta</taxon>
        <taxon>Magnoliopsida</taxon>
        <taxon>Trochodendrales</taxon>
        <taxon>Trochodendraceae</taxon>
        <taxon>Tetracentron</taxon>
    </lineage>
</organism>
<dbReference type="InterPro" id="IPR057948">
    <property type="entry name" value="TPR_TRIP12_N"/>
</dbReference>
<dbReference type="Pfam" id="PF00632">
    <property type="entry name" value="HECT"/>
    <property type="match status" value="1"/>
</dbReference>
<dbReference type="CDD" id="cd00078">
    <property type="entry name" value="HECTc"/>
    <property type="match status" value="1"/>
</dbReference>
<feature type="region of interest" description="Disordered" evidence="7">
    <location>
        <begin position="773"/>
        <end position="796"/>
    </location>
</feature>
<reference evidence="9 10" key="1">
    <citation type="submission" date="2020-04" db="EMBL/GenBank/DDBJ databases">
        <title>Plant Genome Project.</title>
        <authorList>
            <person name="Zhang R.-G."/>
        </authorList>
    </citation>
    <scope>NUCLEOTIDE SEQUENCE [LARGE SCALE GENOMIC DNA]</scope>
    <source>
        <strain evidence="9">YNK0</strain>
        <tissue evidence="9">Leaf</tissue>
    </source>
</reference>
<dbReference type="Gene3D" id="1.25.10.10">
    <property type="entry name" value="Leucine-rich Repeat Variant"/>
    <property type="match status" value="1"/>
</dbReference>
<gene>
    <name evidence="9" type="ORF">HHK36_016546</name>
</gene>
<keyword evidence="10" id="KW-1185">Reference proteome</keyword>
<comment type="catalytic activity">
    <reaction evidence="1">
        <text>S-ubiquitinyl-[E2 ubiquitin-conjugating enzyme]-L-cysteine + [acceptor protein]-L-lysine = [E2 ubiquitin-conjugating enzyme]-L-cysteine + N(6)-ubiquitinyl-[acceptor protein]-L-lysine.</text>
        <dbReference type="EC" id="2.3.2.26"/>
    </reaction>
</comment>
<dbReference type="EC" id="2.3.2.26" evidence="3"/>
<evidence type="ECO:0000256" key="4">
    <source>
        <dbReference type="ARBA" id="ARBA00022679"/>
    </source>
</evidence>